<dbReference type="EMBL" id="JAMPKK010000056">
    <property type="protein sequence ID" value="MEP0866981.1"/>
    <property type="molecule type" value="Genomic_DNA"/>
</dbReference>
<evidence type="ECO:0000313" key="2">
    <source>
        <dbReference type="Proteomes" id="UP001442494"/>
    </source>
</evidence>
<accession>A0ABV0JU48</accession>
<name>A0ABV0JU48_9CYAN</name>
<dbReference type="RefSeq" id="WP_190417933.1">
    <property type="nucleotide sequence ID" value="NZ_JAMPKK010000056.1"/>
</dbReference>
<organism evidence="1 2">
    <name type="scientific">Funiculus sociatus GB2-A5</name>
    <dbReference type="NCBI Taxonomy" id="2933946"/>
    <lineage>
        <taxon>Bacteria</taxon>
        <taxon>Bacillati</taxon>
        <taxon>Cyanobacteriota</taxon>
        <taxon>Cyanophyceae</taxon>
        <taxon>Coleofasciculales</taxon>
        <taxon>Coleofasciculaceae</taxon>
        <taxon>Funiculus</taxon>
    </lineage>
</organism>
<reference evidence="1 2" key="1">
    <citation type="submission" date="2022-04" db="EMBL/GenBank/DDBJ databases">
        <title>Positive selection, recombination, and allopatry shape intraspecific diversity of widespread and dominant cyanobacteria.</title>
        <authorList>
            <person name="Wei J."/>
            <person name="Shu W."/>
            <person name="Hu C."/>
        </authorList>
    </citation>
    <scope>NUCLEOTIDE SEQUENCE [LARGE SCALE GENOMIC DNA]</scope>
    <source>
        <strain evidence="1 2">GB2-A5</strain>
    </source>
</reference>
<dbReference type="Proteomes" id="UP001442494">
    <property type="component" value="Unassembled WGS sequence"/>
</dbReference>
<protein>
    <recommendedName>
        <fullName evidence="3">YbjN domain-containing protein</fullName>
    </recommendedName>
</protein>
<evidence type="ECO:0000313" key="1">
    <source>
        <dbReference type="EMBL" id="MEP0866981.1"/>
    </source>
</evidence>
<proteinExistence type="predicted"/>
<evidence type="ECO:0008006" key="3">
    <source>
        <dbReference type="Google" id="ProtNLM"/>
    </source>
</evidence>
<gene>
    <name evidence="1" type="ORF">NDI37_21240</name>
</gene>
<sequence length="185" mass="21286">MGTTLQQIANYLDTQGWKYHIDEEAYRILTGVQAENVEEFLIVVQLDEEGEFFKLFAPQVIAGVKDHPYKEAILQTMLCISWETKMLQWEYDPTDGEIRAIIEFPLEDSILTERQFHRCLAGLVQIVDNVAVPRLKEVMETGVDPGDQEMGERLLLTLQEEAPGLLQMLEKAMEARKKRGRFPSE</sequence>
<comment type="caution">
    <text evidence="1">The sequence shown here is derived from an EMBL/GenBank/DDBJ whole genome shotgun (WGS) entry which is preliminary data.</text>
</comment>
<keyword evidence="2" id="KW-1185">Reference proteome</keyword>